<evidence type="ECO:0000256" key="1">
    <source>
        <dbReference type="SAM" id="SignalP"/>
    </source>
</evidence>
<feature type="chain" id="PRO_5043138699" evidence="1">
    <location>
        <begin position="20"/>
        <end position="155"/>
    </location>
</feature>
<reference evidence="2 3" key="2">
    <citation type="submission" date="2018-11" db="EMBL/GenBank/DDBJ databases">
        <authorList>
            <consortium name="Pathogen Informatics"/>
        </authorList>
    </citation>
    <scope>NUCLEOTIDE SEQUENCE [LARGE SCALE GENOMIC DNA]</scope>
</reference>
<feature type="signal peptide" evidence="1">
    <location>
        <begin position="1"/>
        <end position="19"/>
    </location>
</feature>
<dbReference type="OrthoDB" id="5771446at2759"/>
<keyword evidence="1" id="KW-0732">Signal</keyword>
<keyword evidence="3" id="KW-1185">Reference proteome</keyword>
<reference evidence="4" key="1">
    <citation type="submission" date="2016-06" db="UniProtKB">
        <authorList>
            <consortium name="WormBaseParasite"/>
        </authorList>
    </citation>
    <scope>IDENTIFICATION</scope>
</reference>
<name>A0A183DEM1_9BILA</name>
<sequence>MNVIGVLFICAACITVSVCVLDQCMERYKVCSVKDRFTLQRICRRSGGVLKHALKYAGKGELFEFNITMRREMNALTGVFTSRRCLTIFWRKVIFEKFTKITTVGNSRNELFSINIGFSEIISDCCRPGGCTRQYLCDFCENSCCQIAIDTITTD</sequence>
<evidence type="ECO:0000313" key="4">
    <source>
        <dbReference type="WBParaSite" id="GPUH_0000717101-mRNA-1"/>
    </source>
</evidence>
<protein>
    <submittedName>
        <fullName evidence="4">IlGF domain-containing protein</fullName>
    </submittedName>
</protein>
<organism evidence="4">
    <name type="scientific">Gongylonema pulchrum</name>
    <dbReference type="NCBI Taxonomy" id="637853"/>
    <lineage>
        <taxon>Eukaryota</taxon>
        <taxon>Metazoa</taxon>
        <taxon>Ecdysozoa</taxon>
        <taxon>Nematoda</taxon>
        <taxon>Chromadorea</taxon>
        <taxon>Rhabditida</taxon>
        <taxon>Spirurina</taxon>
        <taxon>Spiruromorpha</taxon>
        <taxon>Spiruroidea</taxon>
        <taxon>Gongylonematidae</taxon>
        <taxon>Gongylonema</taxon>
    </lineage>
</organism>
<dbReference type="EMBL" id="UYRT01018063">
    <property type="protein sequence ID" value="VDK57429.1"/>
    <property type="molecule type" value="Genomic_DNA"/>
</dbReference>
<gene>
    <name evidence="2" type="ORF">GPUH_LOCUS7161</name>
</gene>
<dbReference type="WBParaSite" id="GPUH_0000717101-mRNA-1">
    <property type="protein sequence ID" value="GPUH_0000717101-mRNA-1"/>
    <property type="gene ID" value="GPUH_0000717101"/>
</dbReference>
<dbReference type="AlphaFoldDB" id="A0A183DEM1"/>
<dbReference type="Proteomes" id="UP000271098">
    <property type="component" value="Unassembled WGS sequence"/>
</dbReference>
<evidence type="ECO:0000313" key="3">
    <source>
        <dbReference type="Proteomes" id="UP000271098"/>
    </source>
</evidence>
<accession>A0A183DEM1</accession>
<proteinExistence type="predicted"/>
<evidence type="ECO:0000313" key="2">
    <source>
        <dbReference type="EMBL" id="VDK57429.1"/>
    </source>
</evidence>